<evidence type="ECO:0000256" key="1">
    <source>
        <dbReference type="ARBA" id="ARBA00007665"/>
    </source>
</evidence>
<comment type="similarity">
    <text evidence="1">Belongs to the IMPACT family.</text>
</comment>
<dbReference type="InterPro" id="IPR036956">
    <property type="entry name" value="Impact_N_sf"/>
</dbReference>
<feature type="domain" description="Impact N-terminal" evidence="3">
    <location>
        <begin position="44"/>
        <end position="167"/>
    </location>
</feature>
<dbReference type="Pfam" id="PF01205">
    <property type="entry name" value="Impact_N"/>
    <property type="match status" value="1"/>
</dbReference>
<gene>
    <name evidence="4" type="ORF">HK100_002763</name>
</gene>
<dbReference type="GO" id="GO:0005737">
    <property type="term" value="C:cytoplasm"/>
    <property type="evidence" value="ECO:0007669"/>
    <property type="project" value="TreeGrafter"/>
</dbReference>
<dbReference type="Gene3D" id="3.30.230.30">
    <property type="entry name" value="Impact, N-terminal domain"/>
    <property type="match status" value="1"/>
</dbReference>
<dbReference type="PANTHER" id="PTHR16301:SF25">
    <property type="entry name" value="PROTEIN IMPACT"/>
    <property type="match status" value="1"/>
</dbReference>
<keyword evidence="5" id="KW-1185">Reference proteome</keyword>
<dbReference type="SUPFAM" id="SSF54211">
    <property type="entry name" value="Ribosomal protein S5 domain 2-like"/>
    <property type="match status" value="1"/>
</dbReference>
<sequence>MIRLLHKRTLQTQMRFRRYSSRPEVRGPEAEVRVFSGPVVHVQRCRFQAHVAFAASDAHVDAVVAAAKAAKGAKSASHCIVGARFSINGSNTSDSGSKSTSNSISNSNSTRSIKRDGGEAGGGVCIVAAIERANATNVAAVVLRWYGGAPLGPLRFRVITKAVHDAISAANLTGRDSQSIAELQSPKKKK</sequence>
<accession>A0AAD5SVW8</accession>
<reference evidence="4" key="1">
    <citation type="submission" date="2020-05" db="EMBL/GenBank/DDBJ databases">
        <title>Phylogenomic resolution of chytrid fungi.</title>
        <authorList>
            <person name="Stajich J.E."/>
            <person name="Amses K."/>
            <person name="Simmons R."/>
            <person name="Seto K."/>
            <person name="Myers J."/>
            <person name="Bonds A."/>
            <person name="Quandt C.A."/>
            <person name="Barry K."/>
            <person name="Liu P."/>
            <person name="Grigoriev I."/>
            <person name="Longcore J.E."/>
            <person name="James T.Y."/>
        </authorList>
    </citation>
    <scope>NUCLEOTIDE SEQUENCE</scope>
    <source>
        <strain evidence="4">JEL0513</strain>
    </source>
</reference>
<evidence type="ECO:0000256" key="2">
    <source>
        <dbReference type="SAM" id="MobiDB-lite"/>
    </source>
</evidence>
<dbReference type="GO" id="GO:0006446">
    <property type="term" value="P:regulation of translational initiation"/>
    <property type="evidence" value="ECO:0007669"/>
    <property type="project" value="TreeGrafter"/>
</dbReference>
<proteinExistence type="inferred from homology"/>
<feature type="region of interest" description="Disordered" evidence="2">
    <location>
        <begin position="91"/>
        <end position="119"/>
    </location>
</feature>
<dbReference type="AlphaFoldDB" id="A0AAD5SVW8"/>
<dbReference type="Proteomes" id="UP001211907">
    <property type="component" value="Unassembled WGS sequence"/>
</dbReference>
<dbReference type="EMBL" id="JADGJH010001653">
    <property type="protein sequence ID" value="KAJ3111222.1"/>
    <property type="molecule type" value="Genomic_DNA"/>
</dbReference>
<dbReference type="GO" id="GO:0140469">
    <property type="term" value="P:GCN2-mediated signaling"/>
    <property type="evidence" value="ECO:0007669"/>
    <property type="project" value="TreeGrafter"/>
</dbReference>
<dbReference type="PANTHER" id="PTHR16301">
    <property type="entry name" value="IMPACT-RELATED"/>
    <property type="match status" value="1"/>
</dbReference>
<protein>
    <recommendedName>
        <fullName evidence="3">Impact N-terminal domain-containing protein</fullName>
    </recommendedName>
</protein>
<dbReference type="InterPro" id="IPR020568">
    <property type="entry name" value="Ribosomal_Su5_D2-typ_SF"/>
</dbReference>
<name>A0AAD5SVW8_9FUNG</name>
<evidence type="ECO:0000259" key="3">
    <source>
        <dbReference type="Pfam" id="PF01205"/>
    </source>
</evidence>
<dbReference type="InterPro" id="IPR001498">
    <property type="entry name" value="Impact_N"/>
</dbReference>
<feature type="compositionally biased region" description="Low complexity" evidence="2">
    <location>
        <begin position="91"/>
        <end position="111"/>
    </location>
</feature>
<comment type="caution">
    <text evidence="4">The sequence shown here is derived from an EMBL/GenBank/DDBJ whole genome shotgun (WGS) entry which is preliminary data.</text>
</comment>
<evidence type="ECO:0000313" key="4">
    <source>
        <dbReference type="EMBL" id="KAJ3111222.1"/>
    </source>
</evidence>
<evidence type="ECO:0000313" key="5">
    <source>
        <dbReference type="Proteomes" id="UP001211907"/>
    </source>
</evidence>
<organism evidence="4 5">
    <name type="scientific">Physocladia obscura</name>
    <dbReference type="NCBI Taxonomy" id="109957"/>
    <lineage>
        <taxon>Eukaryota</taxon>
        <taxon>Fungi</taxon>
        <taxon>Fungi incertae sedis</taxon>
        <taxon>Chytridiomycota</taxon>
        <taxon>Chytridiomycota incertae sedis</taxon>
        <taxon>Chytridiomycetes</taxon>
        <taxon>Chytridiales</taxon>
        <taxon>Chytriomycetaceae</taxon>
        <taxon>Physocladia</taxon>
    </lineage>
</organism>
<dbReference type="InterPro" id="IPR023582">
    <property type="entry name" value="Impact"/>
</dbReference>